<proteinExistence type="inferred from homology"/>
<keyword evidence="4" id="KW-1185">Reference proteome</keyword>
<dbReference type="Proteomes" id="UP000523863">
    <property type="component" value="Unassembled WGS sequence"/>
</dbReference>
<dbReference type="SUPFAM" id="SSF52980">
    <property type="entry name" value="Restriction endonuclease-like"/>
    <property type="match status" value="1"/>
</dbReference>
<evidence type="ECO:0000313" key="3">
    <source>
        <dbReference type="EMBL" id="MBB5597556.1"/>
    </source>
</evidence>
<evidence type="ECO:0000256" key="1">
    <source>
        <dbReference type="ARBA" id="ARBA00006738"/>
    </source>
</evidence>
<name>A0A7W8Y9X9_9MICC</name>
<evidence type="ECO:0000313" key="4">
    <source>
        <dbReference type="Proteomes" id="UP000523863"/>
    </source>
</evidence>
<comment type="similarity">
    <text evidence="1 2">Belongs to the UPF0102 family.</text>
</comment>
<evidence type="ECO:0000256" key="2">
    <source>
        <dbReference type="HAMAP-Rule" id="MF_00048"/>
    </source>
</evidence>
<reference evidence="3 4" key="1">
    <citation type="submission" date="2020-08" db="EMBL/GenBank/DDBJ databases">
        <title>Sequencing the genomes of 1000 actinobacteria strains.</title>
        <authorList>
            <person name="Klenk H.-P."/>
        </authorList>
    </citation>
    <scope>NUCLEOTIDE SEQUENCE [LARGE SCALE GENOMIC DNA]</scope>
    <source>
        <strain evidence="3 4">DSM 23694</strain>
    </source>
</reference>
<dbReference type="Pfam" id="PF02021">
    <property type="entry name" value="UPF0102"/>
    <property type="match status" value="1"/>
</dbReference>
<dbReference type="InterPro" id="IPR011335">
    <property type="entry name" value="Restrct_endonuc-II-like"/>
</dbReference>
<dbReference type="GO" id="GO:0003676">
    <property type="term" value="F:nucleic acid binding"/>
    <property type="evidence" value="ECO:0007669"/>
    <property type="project" value="InterPro"/>
</dbReference>
<comment type="caution">
    <text evidence="3">The sequence shown here is derived from an EMBL/GenBank/DDBJ whole genome shotgun (WGS) entry which is preliminary data.</text>
</comment>
<dbReference type="PANTHER" id="PTHR34039:SF1">
    <property type="entry name" value="UPF0102 PROTEIN YRAN"/>
    <property type="match status" value="1"/>
</dbReference>
<dbReference type="AlphaFoldDB" id="A0A7W8Y9X9"/>
<dbReference type="RefSeq" id="WP_183640604.1">
    <property type="nucleotide sequence ID" value="NZ_CANLFI010000001.1"/>
</dbReference>
<dbReference type="HAMAP" id="MF_00048">
    <property type="entry name" value="UPF0102"/>
    <property type="match status" value="1"/>
</dbReference>
<protein>
    <recommendedName>
        <fullName evidence="2">UPF0102 protein BKA12_000636</fullName>
    </recommendedName>
</protein>
<organism evidence="3 4">
    <name type="scientific">Neomicrococcus lactis</name>
    <dbReference type="NCBI Taxonomy" id="732241"/>
    <lineage>
        <taxon>Bacteria</taxon>
        <taxon>Bacillati</taxon>
        <taxon>Actinomycetota</taxon>
        <taxon>Actinomycetes</taxon>
        <taxon>Micrococcales</taxon>
        <taxon>Micrococcaceae</taxon>
        <taxon>Neomicrococcus</taxon>
    </lineage>
</organism>
<dbReference type="NCBIfam" id="NF009154">
    <property type="entry name" value="PRK12497.3-3"/>
    <property type="match status" value="1"/>
</dbReference>
<keyword evidence="3" id="KW-0378">Hydrolase</keyword>
<accession>A0A7W8Y9X9</accession>
<sequence length="119" mass="13278">MAHNQRLGAHGEELVTELIESRGMRVLDRNWRCSAGELDIVAEQDGVVVAVEVKTRNGVGYGHPATSVGRVKLGRLYRLVTLWCLEHERERSRRRIDVAAVTLRPAADPVVDYYAGVTI</sequence>
<dbReference type="PANTHER" id="PTHR34039">
    <property type="entry name" value="UPF0102 PROTEIN YRAN"/>
    <property type="match status" value="1"/>
</dbReference>
<gene>
    <name evidence="3" type="ORF">BKA12_000636</name>
</gene>
<dbReference type="EMBL" id="JACHBL010000001">
    <property type="protein sequence ID" value="MBB5597556.1"/>
    <property type="molecule type" value="Genomic_DNA"/>
</dbReference>
<dbReference type="InterPro" id="IPR003509">
    <property type="entry name" value="UPF0102_YraN-like"/>
</dbReference>
<dbReference type="InterPro" id="IPR011856">
    <property type="entry name" value="tRNA_endonuc-like_dom_sf"/>
</dbReference>
<dbReference type="GO" id="GO:0004519">
    <property type="term" value="F:endonuclease activity"/>
    <property type="evidence" value="ECO:0007669"/>
    <property type="project" value="UniProtKB-KW"/>
</dbReference>
<keyword evidence="3" id="KW-0540">Nuclease</keyword>
<dbReference type="Gene3D" id="3.40.1350.10">
    <property type="match status" value="1"/>
</dbReference>
<keyword evidence="3" id="KW-0255">Endonuclease</keyword>